<feature type="compositionally biased region" description="Low complexity" evidence="1">
    <location>
        <begin position="76"/>
        <end position="97"/>
    </location>
</feature>
<name>A0A6D2HNC3_9BRAS</name>
<accession>A0A6D2HNC3</accession>
<sequence length="104" mass="11568">MDHEDQIDLILEGLPDEYKPIVDQVEGRDTPPSIIELHERLLNHEAKLLSNGLTPSFPAFGNVAQQRSSSNNYNCSGRNQNRNNHQHSNGDAAWPSSPSAPRPN</sequence>
<dbReference type="OrthoDB" id="1742162at2759"/>
<organism evidence="2 3">
    <name type="scientific">Microthlaspi erraticum</name>
    <dbReference type="NCBI Taxonomy" id="1685480"/>
    <lineage>
        <taxon>Eukaryota</taxon>
        <taxon>Viridiplantae</taxon>
        <taxon>Streptophyta</taxon>
        <taxon>Embryophyta</taxon>
        <taxon>Tracheophyta</taxon>
        <taxon>Spermatophyta</taxon>
        <taxon>Magnoliopsida</taxon>
        <taxon>eudicotyledons</taxon>
        <taxon>Gunneridae</taxon>
        <taxon>Pentapetalae</taxon>
        <taxon>rosids</taxon>
        <taxon>malvids</taxon>
        <taxon>Brassicales</taxon>
        <taxon>Brassicaceae</taxon>
        <taxon>Coluteocarpeae</taxon>
        <taxon>Microthlaspi</taxon>
    </lineage>
</organism>
<dbReference type="AlphaFoldDB" id="A0A6D2HNC3"/>
<dbReference type="Proteomes" id="UP000467841">
    <property type="component" value="Unassembled WGS sequence"/>
</dbReference>
<dbReference type="EMBL" id="CACVBM020000111">
    <property type="protein sequence ID" value="CAA7014678.1"/>
    <property type="molecule type" value="Genomic_DNA"/>
</dbReference>
<protein>
    <submittedName>
        <fullName evidence="2">Uncharacterized protein</fullName>
    </submittedName>
</protein>
<comment type="caution">
    <text evidence="2">The sequence shown here is derived from an EMBL/GenBank/DDBJ whole genome shotgun (WGS) entry which is preliminary data.</text>
</comment>
<feature type="region of interest" description="Disordered" evidence="1">
    <location>
        <begin position="60"/>
        <end position="104"/>
    </location>
</feature>
<dbReference type="PANTHER" id="PTHR47481:SF22">
    <property type="entry name" value="RETROTRANSPOSON GAG DOMAIN-CONTAINING PROTEIN"/>
    <property type="match status" value="1"/>
</dbReference>
<feature type="compositionally biased region" description="Polar residues" evidence="1">
    <location>
        <begin position="63"/>
        <end position="75"/>
    </location>
</feature>
<evidence type="ECO:0000313" key="2">
    <source>
        <dbReference type="EMBL" id="CAA7014678.1"/>
    </source>
</evidence>
<evidence type="ECO:0000313" key="3">
    <source>
        <dbReference type="Proteomes" id="UP000467841"/>
    </source>
</evidence>
<reference evidence="2" key="1">
    <citation type="submission" date="2020-01" db="EMBL/GenBank/DDBJ databases">
        <authorList>
            <person name="Mishra B."/>
        </authorList>
    </citation>
    <scope>NUCLEOTIDE SEQUENCE [LARGE SCALE GENOMIC DNA]</scope>
</reference>
<gene>
    <name evidence="2" type="ORF">MERR_LOCUS1913</name>
</gene>
<evidence type="ECO:0000256" key="1">
    <source>
        <dbReference type="SAM" id="MobiDB-lite"/>
    </source>
</evidence>
<proteinExistence type="predicted"/>
<keyword evidence="3" id="KW-1185">Reference proteome</keyword>
<dbReference type="PANTHER" id="PTHR47481">
    <property type="match status" value="1"/>
</dbReference>